<feature type="transmembrane region" description="Helical" evidence="1">
    <location>
        <begin position="12"/>
        <end position="30"/>
    </location>
</feature>
<proteinExistence type="predicted"/>
<reference evidence="3" key="1">
    <citation type="submission" date="2016-10" db="EMBL/GenBank/DDBJ databases">
        <authorList>
            <person name="Varghese N."/>
            <person name="Submissions S."/>
        </authorList>
    </citation>
    <scope>NUCLEOTIDE SEQUENCE [LARGE SCALE GENOMIC DNA]</scope>
    <source>
        <strain evidence="3">DSM 28453</strain>
    </source>
</reference>
<gene>
    <name evidence="2" type="ORF">SAMN04488036_10116</name>
</gene>
<evidence type="ECO:0008006" key="4">
    <source>
        <dbReference type="Google" id="ProtNLM"/>
    </source>
</evidence>
<keyword evidence="1" id="KW-0472">Membrane</keyword>
<dbReference type="OrthoDB" id="7402611at2"/>
<feature type="transmembrane region" description="Helical" evidence="1">
    <location>
        <begin position="182"/>
        <end position="202"/>
    </location>
</feature>
<feature type="transmembrane region" description="Helical" evidence="1">
    <location>
        <begin position="315"/>
        <end position="336"/>
    </location>
</feature>
<feature type="transmembrane region" description="Helical" evidence="1">
    <location>
        <begin position="278"/>
        <end position="303"/>
    </location>
</feature>
<keyword evidence="1" id="KW-1133">Transmembrane helix</keyword>
<organism evidence="2 3">
    <name type="scientific">Shimia haliotis</name>
    <dbReference type="NCBI Taxonomy" id="1280847"/>
    <lineage>
        <taxon>Bacteria</taxon>
        <taxon>Pseudomonadati</taxon>
        <taxon>Pseudomonadota</taxon>
        <taxon>Alphaproteobacteria</taxon>
        <taxon>Rhodobacterales</taxon>
        <taxon>Roseobacteraceae</taxon>
    </lineage>
</organism>
<feature type="transmembrane region" description="Helical" evidence="1">
    <location>
        <begin position="73"/>
        <end position="92"/>
    </location>
</feature>
<dbReference type="Proteomes" id="UP000198851">
    <property type="component" value="Unassembled WGS sequence"/>
</dbReference>
<keyword evidence="3" id="KW-1185">Reference proteome</keyword>
<accession>A0A1I3ZWE6</accession>
<dbReference type="EMBL" id="FOSZ01000001">
    <property type="protein sequence ID" value="SFK48343.1"/>
    <property type="molecule type" value="Genomic_DNA"/>
</dbReference>
<feature type="transmembrane region" description="Helical" evidence="1">
    <location>
        <begin position="348"/>
        <end position="368"/>
    </location>
</feature>
<feature type="transmembrane region" description="Helical" evidence="1">
    <location>
        <begin position="141"/>
        <end position="162"/>
    </location>
</feature>
<feature type="transmembrane region" description="Helical" evidence="1">
    <location>
        <begin position="248"/>
        <end position="266"/>
    </location>
</feature>
<dbReference type="RefSeq" id="WP_093318745.1">
    <property type="nucleotide sequence ID" value="NZ_FOSZ01000001.1"/>
</dbReference>
<evidence type="ECO:0000313" key="2">
    <source>
        <dbReference type="EMBL" id="SFK48343.1"/>
    </source>
</evidence>
<evidence type="ECO:0000256" key="1">
    <source>
        <dbReference type="SAM" id="Phobius"/>
    </source>
</evidence>
<dbReference type="AlphaFoldDB" id="A0A1I3ZWE6"/>
<feature type="transmembrane region" description="Helical" evidence="1">
    <location>
        <begin position="104"/>
        <end position="120"/>
    </location>
</feature>
<dbReference type="STRING" id="1280847.SAMN04488036_10116"/>
<protein>
    <recommendedName>
        <fullName evidence="4">DUF4153 domain-containing protein</fullName>
    </recommendedName>
</protein>
<keyword evidence="1" id="KW-0812">Transmembrane</keyword>
<feature type="transmembrane region" description="Helical" evidence="1">
    <location>
        <begin position="42"/>
        <end position="61"/>
    </location>
</feature>
<sequence length="574" mass="61589">MYSEDGRTMAGRAEMAIIGAAAGLTVWALGEKAPDIITNPHAYLAVVAFGAGFFAVLLGLSGPHRVARAAVPAFVLGLAGAGLLTLSSLRFVSLDGLLDAGHPIFAWFVFMSVATPFAAVKMVQKESLTDYGRLFDTSWSLLVRYSAGWLFTGVLFAVAFLSNALLEIVGITVIEDLLRNDPFRWAFLGFALGLGLSVVHELRQYLSPYLLLRMLRMLVPVVLVVVAIFAVAAMLQGPDQLFGSLSRAATLLTVAIVMVSLVSIALDRGDADAIGVRWMQIATAALAVLLPVIAGLAAYAIWLRVSQYGWTPPRMVAAGIAFVVLLYAVAYPIAVVTGGGWMARVRTANVWIALATLFLSGLWMTPVLNAERISTDAQVARAQAGELRLDQVPLWEMYHEWGRAGRAGLSALAQASDRALADAAQAQLSGQSLDKASKRAGQIAALLDVLVVLPEGETVSAEDLQNLTDWELGSMNACGEALVQRCVWVAGQFDGAKQGRQAFLFKPANAGTLWRGWLVTEQNGGLEFDTLYLGGGDQTVSQMHIERLISGDYRIAPSRLNSLWIGDDEILPID</sequence>
<evidence type="ECO:0000313" key="3">
    <source>
        <dbReference type="Proteomes" id="UP000198851"/>
    </source>
</evidence>
<name>A0A1I3ZWE6_9RHOB</name>
<feature type="transmembrane region" description="Helical" evidence="1">
    <location>
        <begin position="214"/>
        <end position="236"/>
    </location>
</feature>